<evidence type="ECO:0000256" key="3">
    <source>
        <dbReference type="ARBA" id="ARBA00023163"/>
    </source>
</evidence>
<dbReference type="InterPro" id="IPR018060">
    <property type="entry name" value="HTH_AraC"/>
</dbReference>
<comment type="caution">
    <text evidence="5">The sequence shown here is derived from an EMBL/GenBank/DDBJ whole genome shotgun (WGS) entry which is preliminary data.</text>
</comment>
<keyword evidence="3" id="KW-0804">Transcription</keyword>
<reference evidence="6" key="1">
    <citation type="journal article" date="2019" name="Int. J. Syst. Evol. Microbiol.">
        <title>The Global Catalogue of Microorganisms (GCM) 10K type strain sequencing project: providing services to taxonomists for standard genome sequencing and annotation.</title>
        <authorList>
            <consortium name="The Broad Institute Genomics Platform"/>
            <consortium name="The Broad Institute Genome Sequencing Center for Infectious Disease"/>
            <person name="Wu L."/>
            <person name="Ma J."/>
        </authorList>
    </citation>
    <scope>NUCLEOTIDE SEQUENCE [LARGE SCALE GENOMIC DNA]</scope>
    <source>
        <strain evidence="6">JCM 18126</strain>
    </source>
</reference>
<dbReference type="Gene3D" id="1.10.10.60">
    <property type="entry name" value="Homeodomain-like"/>
    <property type="match status" value="1"/>
</dbReference>
<dbReference type="SUPFAM" id="SSF46689">
    <property type="entry name" value="Homeodomain-like"/>
    <property type="match status" value="1"/>
</dbReference>
<gene>
    <name evidence="5" type="ORF">GCM10023225_09240</name>
</gene>
<proteinExistence type="predicted"/>
<keyword evidence="1" id="KW-0805">Transcription regulation</keyword>
<dbReference type="PROSITE" id="PS01124">
    <property type="entry name" value="HTH_ARAC_FAMILY_2"/>
    <property type="match status" value="1"/>
</dbReference>
<evidence type="ECO:0000259" key="4">
    <source>
        <dbReference type="PROSITE" id="PS01124"/>
    </source>
</evidence>
<sequence>MASWNSATPAAGPASVPGAERGIVRRGASEGVFDLRRLPVGPALEPFAEHVWCVSWDRRGAPPHESRTIPFPSVHLTVEHGEPGEVRHGHPVPATLLHGVVTRAFRVRLSGSGWVVGVKFHPGGWAAWSGGDAGALTDRVVPAPARWAAAGADVLAAGTVEERAALLVAALGEVAPEPSQEYLDVLALVARMRDDAGLVRAGQVADLAGCTPRTLQRRFLRLVGVGPKWVLNRFRLQEAALLLERDPDADLAGVAAKLGWYDQAHFSNDFRRILGERPGRYAAAARRSAG</sequence>
<keyword evidence="2" id="KW-0238">DNA-binding</keyword>
<dbReference type="EMBL" id="BAABIL010000117">
    <property type="protein sequence ID" value="GAA4969162.1"/>
    <property type="molecule type" value="Genomic_DNA"/>
</dbReference>
<feature type="domain" description="HTH araC/xylS-type" evidence="4">
    <location>
        <begin position="183"/>
        <end position="284"/>
    </location>
</feature>
<evidence type="ECO:0000313" key="6">
    <source>
        <dbReference type="Proteomes" id="UP001501195"/>
    </source>
</evidence>
<dbReference type="InterPro" id="IPR050204">
    <property type="entry name" value="AraC_XylS_family_regulators"/>
</dbReference>
<evidence type="ECO:0000256" key="1">
    <source>
        <dbReference type="ARBA" id="ARBA00023015"/>
    </source>
</evidence>
<dbReference type="Pfam" id="PF12833">
    <property type="entry name" value="HTH_18"/>
    <property type="match status" value="1"/>
</dbReference>
<organism evidence="5 6">
    <name type="scientific">Kineococcus glutinatus</name>
    <dbReference type="NCBI Taxonomy" id="1070872"/>
    <lineage>
        <taxon>Bacteria</taxon>
        <taxon>Bacillati</taxon>
        <taxon>Actinomycetota</taxon>
        <taxon>Actinomycetes</taxon>
        <taxon>Kineosporiales</taxon>
        <taxon>Kineosporiaceae</taxon>
        <taxon>Kineococcus</taxon>
    </lineage>
</organism>
<dbReference type="Proteomes" id="UP001501195">
    <property type="component" value="Unassembled WGS sequence"/>
</dbReference>
<dbReference type="InterPro" id="IPR046532">
    <property type="entry name" value="DUF6597"/>
</dbReference>
<dbReference type="PANTHER" id="PTHR46796">
    <property type="entry name" value="HTH-TYPE TRANSCRIPTIONAL ACTIVATOR RHAS-RELATED"/>
    <property type="match status" value="1"/>
</dbReference>
<protein>
    <submittedName>
        <fullName evidence="5">Helix-turn-helix domain-containing protein</fullName>
    </submittedName>
</protein>
<dbReference type="InterPro" id="IPR009057">
    <property type="entry name" value="Homeodomain-like_sf"/>
</dbReference>
<dbReference type="RefSeq" id="WP_345711205.1">
    <property type="nucleotide sequence ID" value="NZ_BAABIL010000117.1"/>
</dbReference>
<evidence type="ECO:0000256" key="2">
    <source>
        <dbReference type="ARBA" id="ARBA00023125"/>
    </source>
</evidence>
<keyword evidence="6" id="KW-1185">Reference proteome</keyword>
<dbReference type="SMART" id="SM00342">
    <property type="entry name" value="HTH_ARAC"/>
    <property type="match status" value="1"/>
</dbReference>
<accession>A0ABP9HEP4</accession>
<name>A0ABP9HEP4_9ACTN</name>
<evidence type="ECO:0000313" key="5">
    <source>
        <dbReference type="EMBL" id="GAA4969162.1"/>
    </source>
</evidence>
<dbReference type="Pfam" id="PF20240">
    <property type="entry name" value="DUF6597"/>
    <property type="match status" value="1"/>
</dbReference>